<dbReference type="InterPro" id="IPR002048">
    <property type="entry name" value="EF_hand_dom"/>
</dbReference>
<feature type="compositionally biased region" description="Low complexity" evidence="2">
    <location>
        <begin position="621"/>
        <end position="634"/>
    </location>
</feature>
<feature type="compositionally biased region" description="Basic and acidic residues" evidence="2">
    <location>
        <begin position="399"/>
        <end position="410"/>
    </location>
</feature>
<feature type="region of interest" description="Disordered" evidence="2">
    <location>
        <begin position="333"/>
        <end position="480"/>
    </location>
</feature>
<feature type="compositionally biased region" description="Low complexity" evidence="2">
    <location>
        <begin position="655"/>
        <end position="664"/>
    </location>
</feature>
<dbReference type="CDD" id="cd00051">
    <property type="entry name" value="EFh"/>
    <property type="match status" value="2"/>
</dbReference>
<dbReference type="AlphaFoldDB" id="A0A0G4GAS1"/>
<dbReference type="EMBL" id="CDMY01000613">
    <property type="protein sequence ID" value="CEM26143.1"/>
    <property type="molecule type" value="Genomic_DNA"/>
</dbReference>
<feature type="domain" description="EF-hand" evidence="4">
    <location>
        <begin position="308"/>
        <end position="343"/>
    </location>
</feature>
<reference evidence="5 6" key="1">
    <citation type="submission" date="2014-11" db="EMBL/GenBank/DDBJ databases">
        <authorList>
            <person name="Zhu J."/>
            <person name="Qi W."/>
            <person name="Song R."/>
        </authorList>
    </citation>
    <scope>NUCLEOTIDE SEQUENCE [LARGE SCALE GENOMIC DNA]</scope>
</reference>
<dbReference type="Gene3D" id="1.10.238.10">
    <property type="entry name" value="EF-hand"/>
    <property type="match status" value="2"/>
</dbReference>
<dbReference type="Pfam" id="PF13499">
    <property type="entry name" value="EF-hand_7"/>
    <property type="match status" value="2"/>
</dbReference>
<dbReference type="PROSITE" id="PS50222">
    <property type="entry name" value="EF_HAND_2"/>
    <property type="match status" value="3"/>
</dbReference>
<dbReference type="VEuPathDB" id="CryptoDB:Vbra_17294"/>
<dbReference type="PANTHER" id="PTHR23064">
    <property type="entry name" value="TROPONIN"/>
    <property type="match status" value="1"/>
</dbReference>
<feature type="domain" description="EF-hand" evidence="4">
    <location>
        <begin position="545"/>
        <end position="580"/>
    </location>
</feature>
<feature type="domain" description="EF-hand" evidence="4">
    <location>
        <begin position="272"/>
        <end position="307"/>
    </location>
</feature>
<sequence>MRRRSIGCSMDAARLLSLFFLLILQSVYLVQPACCISPSLRSPRTSPLLNADQTIDPSTPNAPLPLSLQPASPQAALLPSLSSNTSSDWSFWDALFGNTTKDDFLETECLEIVDDLNQQNLTAFKAAEAAAGKACNESFTEEPRCLFFARAYAAARGRAGRLGVGVDGGKFCSNVGEALFCSNTMDRLLRSEPVADLAYGACMRVHHTRGEHYCSRFMRFLNYSIAHDDIDTLHSCYLLEMFEHHHNRKPWGVHPHASLKDLLKDFYDALASTYREPAKAFDDSDKNNDGYLDQAEFDVLVSHLGVAYSQEEINALFKAFDEDKSGKISKAEWDAHFAPPTTVPPTTTTSPPPTTTSPNPIITHPHTDTNTHPPKETPPESSTNSNSNSNSNSTAADDMAGRLKVHEEAAKGQQVSKAQEEEMSPEERAKRELDEQKAKEEEQRRKAVEAEQAAAKAQEELNNAAGPIVTKPTLDKDKLPTDEELKALKASTTAPPKEMVDRLTNEMEGAFNQWSQSFKAADANSDGNLTHGEVDALAQQLRIAGSPEEVDTLFKSLDGDKDGQVSKAEWQAHFGGITVAPKEEPTTTTTTTTTTSSPSTTTTTTSTTTKAPLTQAEAKEIGASAGAEAGATAGRQSGHEAGGQAGEHLGRQAGREAGASAAADEATEAAAREAGRQAGRDAGQQQGKEVVNWNVTLPPATPKPPPTTAAPPGILTTATTPPPIELNATAPDAERLQTASSKGNETSEVSEEAPTPPAHRVEPVGHIVTRPQPVDQTQTNTTRTHMRAGKSLHEANLKTARGFLAKWVTNKT</sequence>
<dbReference type="STRING" id="1169540.A0A0G4GAS1"/>
<accession>A0A0G4GAS1</accession>
<feature type="chain" id="PRO_5005189931" description="EF-hand domain-containing protein" evidence="3">
    <location>
        <begin position="30"/>
        <end position="812"/>
    </location>
</feature>
<feature type="compositionally biased region" description="Low complexity" evidence="2">
    <location>
        <begin position="586"/>
        <end position="609"/>
    </location>
</feature>
<dbReference type="InterPro" id="IPR018247">
    <property type="entry name" value="EF_Hand_1_Ca_BS"/>
</dbReference>
<dbReference type="InParanoid" id="A0A0G4GAS1"/>
<feature type="compositionally biased region" description="Polar residues" evidence="2">
    <location>
        <begin position="774"/>
        <end position="783"/>
    </location>
</feature>
<evidence type="ECO:0000256" key="2">
    <source>
        <dbReference type="SAM" id="MobiDB-lite"/>
    </source>
</evidence>
<name>A0A0G4GAS1_VITBC</name>
<feature type="compositionally biased region" description="Basic and acidic residues" evidence="2">
    <location>
        <begin position="425"/>
        <end position="449"/>
    </location>
</feature>
<evidence type="ECO:0000256" key="1">
    <source>
        <dbReference type="ARBA" id="ARBA00022837"/>
    </source>
</evidence>
<evidence type="ECO:0000259" key="4">
    <source>
        <dbReference type="PROSITE" id="PS50222"/>
    </source>
</evidence>
<feature type="compositionally biased region" description="Basic and acidic residues" evidence="2">
    <location>
        <begin position="365"/>
        <end position="378"/>
    </location>
</feature>
<dbReference type="SUPFAM" id="SSF47473">
    <property type="entry name" value="EF-hand"/>
    <property type="match status" value="1"/>
</dbReference>
<proteinExistence type="predicted"/>
<feature type="compositionally biased region" description="Pro residues" evidence="2">
    <location>
        <begin position="699"/>
        <end position="709"/>
    </location>
</feature>
<feature type="compositionally biased region" description="Low complexity" evidence="2">
    <location>
        <begin position="381"/>
        <end position="394"/>
    </location>
</feature>
<dbReference type="OrthoDB" id="167809at2759"/>
<dbReference type="InterPro" id="IPR011992">
    <property type="entry name" value="EF-hand-dom_pair"/>
</dbReference>
<evidence type="ECO:0000313" key="5">
    <source>
        <dbReference type="EMBL" id="CEM26143.1"/>
    </source>
</evidence>
<dbReference type="PROSITE" id="PS00018">
    <property type="entry name" value="EF_HAND_1"/>
    <property type="match status" value="4"/>
</dbReference>
<gene>
    <name evidence="5" type="ORF">Vbra_17294</name>
</gene>
<evidence type="ECO:0000313" key="6">
    <source>
        <dbReference type="Proteomes" id="UP000041254"/>
    </source>
</evidence>
<dbReference type="GO" id="GO:0005509">
    <property type="term" value="F:calcium ion binding"/>
    <property type="evidence" value="ECO:0007669"/>
    <property type="project" value="InterPro"/>
</dbReference>
<feature type="compositionally biased region" description="Basic and acidic residues" evidence="2">
    <location>
        <begin position="670"/>
        <end position="679"/>
    </location>
</feature>
<dbReference type="InterPro" id="IPR052591">
    <property type="entry name" value="CML21-like"/>
</dbReference>
<feature type="compositionally biased region" description="Low complexity" evidence="2">
    <location>
        <begin position="710"/>
        <end position="719"/>
    </location>
</feature>
<dbReference type="SMART" id="SM00054">
    <property type="entry name" value="EFh"/>
    <property type="match status" value="4"/>
</dbReference>
<dbReference type="Proteomes" id="UP000041254">
    <property type="component" value="Unassembled WGS sequence"/>
</dbReference>
<protein>
    <recommendedName>
        <fullName evidence="4">EF-hand domain-containing protein</fullName>
    </recommendedName>
</protein>
<keyword evidence="1" id="KW-0106">Calcium</keyword>
<organism evidence="5 6">
    <name type="scientific">Vitrella brassicaformis (strain CCMP3155)</name>
    <dbReference type="NCBI Taxonomy" id="1169540"/>
    <lineage>
        <taxon>Eukaryota</taxon>
        <taxon>Sar</taxon>
        <taxon>Alveolata</taxon>
        <taxon>Colpodellida</taxon>
        <taxon>Vitrellaceae</taxon>
        <taxon>Vitrella</taxon>
    </lineage>
</organism>
<feature type="signal peptide" evidence="3">
    <location>
        <begin position="1"/>
        <end position="29"/>
    </location>
</feature>
<keyword evidence="6" id="KW-1185">Reference proteome</keyword>
<keyword evidence="3" id="KW-0732">Signal</keyword>
<feature type="compositionally biased region" description="Polar residues" evidence="2">
    <location>
        <begin position="737"/>
        <end position="747"/>
    </location>
</feature>
<feature type="region of interest" description="Disordered" evidence="2">
    <location>
        <begin position="556"/>
        <end position="790"/>
    </location>
</feature>
<evidence type="ECO:0000256" key="3">
    <source>
        <dbReference type="SAM" id="SignalP"/>
    </source>
</evidence>